<dbReference type="SUPFAM" id="SSF49899">
    <property type="entry name" value="Concanavalin A-like lectins/glucanases"/>
    <property type="match status" value="1"/>
</dbReference>
<protein>
    <recommendedName>
        <fullName evidence="2">GH16 domain-containing protein</fullName>
    </recommendedName>
</protein>
<dbReference type="Gene3D" id="2.60.120.260">
    <property type="entry name" value="Galactose-binding domain-like"/>
    <property type="match status" value="1"/>
</dbReference>
<gene>
    <name evidence="3" type="ORF">P278_09880</name>
</gene>
<reference evidence="3 4" key="2">
    <citation type="journal article" date="2016" name="Genome Announc.">
        <title>Draft Genome Sequence of Zhouia amylolytica AD3, Isolated from Tidal Flat Sediment.</title>
        <authorList>
            <person name="Jia B."/>
            <person name="Jin H.M."/>
            <person name="Lee H.J."/>
            <person name="Jeon C.O."/>
        </authorList>
    </citation>
    <scope>NUCLEOTIDE SEQUENCE [LARGE SCALE GENOMIC DNA]</scope>
    <source>
        <strain evidence="3 4">AD3</strain>
    </source>
</reference>
<evidence type="ECO:0000313" key="4">
    <source>
        <dbReference type="Proteomes" id="UP000018850"/>
    </source>
</evidence>
<dbReference type="InterPro" id="IPR050546">
    <property type="entry name" value="Glycosyl_Hydrlase_16"/>
</dbReference>
<evidence type="ECO:0000259" key="2">
    <source>
        <dbReference type="PROSITE" id="PS51762"/>
    </source>
</evidence>
<dbReference type="InterPro" id="IPR008979">
    <property type="entry name" value="Galactose-bd-like_sf"/>
</dbReference>
<evidence type="ECO:0000256" key="1">
    <source>
        <dbReference type="ARBA" id="ARBA00006865"/>
    </source>
</evidence>
<feature type="domain" description="GH16" evidence="2">
    <location>
        <begin position="57"/>
        <end position="305"/>
    </location>
</feature>
<dbReference type="InterPro" id="IPR000757">
    <property type="entry name" value="Beta-glucanase-like"/>
</dbReference>
<dbReference type="Gene3D" id="2.60.120.200">
    <property type="match status" value="1"/>
</dbReference>
<accession>W2UP78</accession>
<dbReference type="PANTHER" id="PTHR10963">
    <property type="entry name" value="GLYCOSYL HYDROLASE-RELATED"/>
    <property type="match status" value="1"/>
</dbReference>
<dbReference type="Proteomes" id="UP000018850">
    <property type="component" value="Unassembled WGS sequence"/>
</dbReference>
<dbReference type="eggNOG" id="COG2273">
    <property type="taxonomic scope" value="Bacteria"/>
</dbReference>
<dbReference type="GO" id="GO:0005975">
    <property type="term" value="P:carbohydrate metabolic process"/>
    <property type="evidence" value="ECO:0007669"/>
    <property type="project" value="InterPro"/>
</dbReference>
<keyword evidence="4" id="KW-1185">Reference proteome</keyword>
<dbReference type="PANTHER" id="PTHR10963:SF55">
    <property type="entry name" value="GLYCOSIDE HYDROLASE FAMILY 16 PROTEIN"/>
    <property type="match status" value="1"/>
</dbReference>
<comment type="similarity">
    <text evidence="1">Belongs to the glycosyl hydrolase 16 family.</text>
</comment>
<dbReference type="SUPFAM" id="SSF49785">
    <property type="entry name" value="Galactose-binding domain-like"/>
    <property type="match status" value="1"/>
</dbReference>
<sequence>MENSYSIVTNLLTFKDINSAPNFNQKLFINLKRSEMKNKWIILFSIILFFGCDKEEETVEQLFTEHFQSTSSSNFQLIWQDDFNGSTLDTTKWSRISEGTPDWKNYMTTDDQVYEISNGHLHLKGIVNPDTQTDPRPYLTGGVWTRGKFNFTYGKVEVRAKMDSAQGCWPAIWLLGSTNEYGGWPDYGEIDIMEHLNFDNYIYSTIHSNTKSSPSSSTVSVNPGVFNTYGVEWYPDHIVFTLNGAATFTYYKESGADWRQWPFDRDFHLILSQQLGGSWVGSINSSQLPVDYVIDYVKYYEYVPSPAPPSGSQQYIKIQMNGNTTNTWNHLTEVTLINEGIEYVLPAGHNAPSLLGDGVGVNGASTGFFGLDANGLLEIDLGQGYDFDAIKLGVYNGDNRIYEDVEVSVSSDGITYGNLIVEDVQSSETFALNPPVYQYIKIQMNGSTANTWSHLTEVTLINGGTTFVLPSGHDASVLLGDGIGENGASTGYYGLDSSGLLVINLGQEVLFDAVKLGVFNGDSRTYQGVEVSLSKDGVNYGPVETYDVQNYQVFF</sequence>
<dbReference type="PROSITE" id="PS51762">
    <property type="entry name" value="GH16_2"/>
    <property type="match status" value="1"/>
</dbReference>
<dbReference type="InterPro" id="IPR013320">
    <property type="entry name" value="ConA-like_dom_sf"/>
</dbReference>
<dbReference type="STRING" id="376730.SAMN04487906_3220"/>
<organism evidence="3 4">
    <name type="scientific">Zhouia amylolytica AD3</name>
    <dbReference type="NCBI Taxonomy" id="1286632"/>
    <lineage>
        <taxon>Bacteria</taxon>
        <taxon>Pseudomonadati</taxon>
        <taxon>Bacteroidota</taxon>
        <taxon>Flavobacteriia</taxon>
        <taxon>Flavobacteriales</taxon>
        <taxon>Flavobacteriaceae</taxon>
        <taxon>Zhouia</taxon>
    </lineage>
</organism>
<proteinExistence type="inferred from homology"/>
<evidence type="ECO:0000313" key="3">
    <source>
        <dbReference type="EMBL" id="ETN95266.1"/>
    </source>
</evidence>
<comment type="caution">
    <text evidence="3">The sequence shown here is derived from an EMBL/GenBank/DDBJ whole genome shotgun (WGS) entry which is preliminary data.</text>
</comment>
<dbReference type="Pfam" id="PF00722">
    <property type="entry name" value="Glyco_hydro_16"/>
    <property type="match status" value="1"/>
</dbReference>
<reference evidence="4" key="1">
    <citation type="submission" date="2013-11" db="EMBL/GenBank/DDBJ databases">
        <title>Draft genome sequence from a member of Zhouia, isolated tidal flat.</title>
        <authorList>
            <person name="Jin H."/>
            <person name="Jeon C.O."/>
        </authorList>
    </citation>
    <scope>NUCLEOTIDE SEQUENCE [LARGE SCALE GENOMIC DNA]</scope>
    <source>
        <strain evidence="4">AD3</strain>
    </source>
</reference>
<dbReference type="GO" id="GO:0004553">
    <property type="term" value="F:hydrolase activity, hydrolyzing O-glycosyl compounds"/>
    <property type="evidence" value="ECO:0007669"/>
    <property type="project" value="InterPro"/>
</dbReference>
<name>W2UP78_9FLAO</name>
<dbReference type="AlphaFoldDB" id="W2UP78"/>
<dbReference type="CDD" id="cd08023">
    <property type="entry name" value="GH16_laminarinase_like"/>
    <property type="match status" value="1"/>
</dbReference>
<dbReference type="EMBL" id="AYXY01000019">
    <property type="protein sequence ID" value="ETN95266.1"/>
    <property type="molecule type" value="Genomic_DNA"/>
</dbReference>